<organism evidence="1 2">
    <name type="scientific">Lacticaseibacillus styriensis</name>
    <dbReference type="NCBI Taxonomy" id="3068306"/>
    <lineage>
        <taxon>Bacteria</taxon>
        <taxon>Bacillati</taxon>
        <taxon>Bacillota</taxon>
        <taxon>Bacilli</taxon>
        <taxon>Lactobacillales</taxon>
        <taxon>Lactobacillaceae</taxon>
        <taxon>Lacticaseibacillus</taxon>
    </lineage>
</organism>
<accession>A0ABY9LD28</accession>
<gene>
    <name evidence="1" type="ORF">LACSTY_000773</name>
</gene>
<reference evidence="1 2" key="1">
    <citation type="submission" date="2023-08" db="EMBL/GenBank/DDBJ databases">
        <authorList>
            <person name="Buchebner-Jance M."/>
        </authorList>
    </citation>
    <scope>NUCLEOTIDE SEQUENCE [LARGE SCALE GENOMIC DNA]</scope>
    <source>
        <strain evidence="1 2">NCIMB 15473</strain>
    </source>
</reference>
<dbReference type="Proteomes" id="UP001230566">
    <property type="component" value="Chromosome"/>
</dbReference>
<evidence type="ECO:0000313" key="2">
    <source>
        <dbReference type="Proteomes" id="UP001230566"/>
    </source>
</evidence>
<protein>
    <recommendedName>
        <fullName evidence="3">Transposase</fullName>
    </recommendedName>
</protein>
<dbReference type="RefSeq" id="WP_016388314.1">
    <property type="nucleotide sequence ID" value="NZ_CP132483.1"/>
</dbReference>
<sequence length="50" mass="5726">MNEAERTIGDLLKEHNELTLDIMRGNHTPIAKMLLAENEKLRARLAKLRG</sequence>
<keyword evidence="2" id="KW-1185">Reference proteome</keyword>
<evidence type="ECO:0000313" key="1">
    <source>
        <dbReference type="EMBL" id="WLV81537.1"/>
    </source>
</evidence>
<proteinExistence type="predicted"/>
<dbReference type="EMBL" id="CP132483">
    <property type="protein sequence ID" value="WLV81537.1"/>
    <property type="molecule type" value="Genomic_DNA"/>
</dbReference>
<evidence type="ECO:0008006" key="3">
    <source>
        <dbReference type="Google" id="ProtNLM"/>
    </source>
</evidence>
<name>A0ABY9LD28_9LACO</name>